<dbReference type="PANTHER" id="PTHR35179">
    <property type="entry name" value="PROTEIN CBG02620"/>
    <property type="match status" value="1"/>
</dbReference>
<feature type="transmembrane region" description="Helical" evidence="1">
    <location>
        <begin position="97"/>
        <end position="119"/>
    </location>
</feature>
<dbReference type="AlphaFoldDB" id="A0A1I8A395"/>
<feature type="transmembrane region" description="Helical" evidence="1">
    <location>
        <begin position="40"/>
        <end position="62"/>
    </location>
</feature>
<organism evidence="2 3">
    <name type="scientific">Steinernema glaseri</name>
    <dbReference type="NCBI Taxonomy" id="37863"/>
    <lineage>
        <taxon>Eukaryota</taxon>
        <taxon>Metazoa</taxon>
        <taxon>Ecdysozoa</taxon>
        <taxon>Nematoda</taxon>
        <taxon>Chromadorea</taxon>
        <taxon>Rhabditida</taxon>
        <taxon>Tylenchina</taxon>
        <taxon>Panagrolaimomorpha</taxon>
        <taxon>Strongyloidoidea</taxon>
        <taxon>Steinernematidae</taxon>
        <taxon>Steinernema</taxon>
    </lineage>
</organism>
<protein>
    <submittedName>
        <fullName evidence="3">G protein-coupled receptor</fullName>
    </submittedName>
</protein>
<feature type="transmembrane region" description="Helical" evidence="1">
    <location>
        <begin position="139"/>
        <end position="160"/>
    </location>
</feature>
<evidence type="ECO:0000313" key="3">
    <source>
        <dbReference type="WBParaSite" id="L893_g32419.t1"/>
    </source>
</evidence>
<feature type="transmembrane region" description="Helical" evidence="1">
    <location>
        <begin position="74"/>
        <end position="91"/>
    </location>
</feature>
<feature type="transmembrane region" description="Helical" evidence="1">
    <location>
        <begin position="199"/>
        <end position="222"/>
    </location>
</feature>
<feature type="transmembrane region" description="Helical" evidence="1">
    <location>
        <begin position="234"/>
        <end position="254"/>
    </location>
</feature>
<feature type="transmembrane region" description="Helical" evidence="1">
    <location>
        <begin position="7"/>
        <end position="28"/>
    </location>
</feature>
<proteinExistence type="predicted"/>
<accession>A0A1I8A395</accession>
<evidence type="ECO:0000313" key="2">
    <source>
        <dbReference type="Proteomes" id="UP000095287"/>
    </source>
</evidence>
<keyword evidence="1" id="KW-0472">Membrane</keyword>
<keyword evidence="2" id="KW-1185">Reference proteome</keyword>
<keyword evidence="1" id="KW-0812">Transmembrane</keyword>
<sequence>MEIAFTVNCYISGLFSILLTSALLYAIVFHTPIEMKTYRLFLLNIGISDFLVSVGMTFIQPIPASSRKEIERPANDSGISYVIMGPIVYFIVPPINHIITCMLIGLVLYNILTLPYCFVYRYVSLIYTDGQRYLHKKKIFFAVIVAEALVCCCVSIMMMVGDMPKFPVPVINDWAEYYTYKGDTDEPMFGNLIHMDFHVYYMISCLPVIFVGLPIAIISTTIATDTYTKTINGVATVIFSYQVVFSPLITFIFVKPYRRVLLSRCWFQDKKIFKKVVHPTTSSQQRSDRQSLVSRALPFTLNVAISFFVQRVRPPNNEINACGNMADEGLGFWLFEGIEEEPYGLLPLVNLSAKGGPTSTKYVDRIGSYQWYLNEDNPTILIPGNPTESFYWPGGKLPQDHGVLIYDVNHMKIPNGSLDPIILAAKHMTSRTKKPIDFNEYDFITDAVNLQKLFAFAQEAGDGLFRIDCERVGKTILLSRMEASDLMEIAHVTFDQALKRKMTKTRTKHANGPHFQLVSYQFGNFKMLVRYEVDCADYTAAKAAPVDVDKHDAPLGEKKTFEENPDISFIEHGDPPKYVPIQLLTTYPQGAGFPFFTWAQLFFTNADQEIVGWFKGNGDFGKPSFYTLQDISKLMKPLPYVVLSKVHDCLNKVKMFLTKNDPEFRCALVWKGKNHLEIFAKKPEAQGAVSPAVKAYLETVCKEPVENGEQTEEK</sequence>
<dbReference type="Proteomes" id="UP000095287">
    <property type="component" value="Unplaced"/>
</dbReference>
<evidence type="ECO:0000256" key="1">
    <source>
        <dbReference type="SAM" id="Phobius"/>
    </source>
</evidence>
<dbReference type="InterPro" id="IPR019421">
    <property type="entry name" value="7TM_GPCR_serpentine_rcpt_Srd"/>
</dbReference>
<reference evidence="3" key="1">
    <citation type="submission" date="2016-11" db="UniProtKB">
        <authorList>
            <consortium name="WormBaseParasite"/>
        </authorList>
    </citation>
    <scope>IDENTIFICATION</scope>
</reference>
<name>A0A1I8A395_9BILA</name>
<dbReference type="PANTHER" id="PTHR35179:SF2">
    <property type="entry name" value="START DOMAIN-CONTAINING PROTEIN"/>
    <property type="match status" value="1"/>
</dbReference>
<keyword evidence="1" id="KW-1133">Transmembrane helix</keyword>
<dbReference type="WBParaSite" id="L893_g32419.t1">
    <property type="protein sequence ID" value="L893_g32419.t1"/>
    <property type="gene ID" value="L893_g32419"/>
</dbReference>
<dbReference type="Pfam" id="PF10317">
    <property type="entry name" value="7TM_GPCR_Srd"/>
    <property type="match status" value="1"/>
</dbReference>